<feature type="transmembrane region" description="Helical" evidence="8">
    <location>
        <begin position="286"/>
        <end position="304"/>
    </location>
</feature>
<proteinExistence type="predicted"/>
<gene>
    <name evidence="10" type="ORF">DZC73_03355</name>
</gene>
<dbReference type="Proteomes" id="UP000267464">
    <property type="component" value="Unassembled WGS sequence"/>
</dbReference>
<feature type="transmembrane region" description="Helical" evidence="8">
    <location>
        <begin position="316"/>
        <end position="340"/>
    </location>
</feature>
<feature type="transmembrane region" description="Helical" evidence="8">
    <location>
        <begin position="47"/>
        <end position="75"/>
    </location>
</feature>
<evidence type="ECO:0000313" key="10">
    <source>
        <dbReference type="EMBL" id="RQP26093.1"/>
    </source>
</evidence>
<evidence type="ECO:0000259" key="9">
    <source>
        <dbReference type="Pfam" id="PF06808"/>
    </source>
</evidence>
<dbReference type="GO" id="GO:0005886">
    <property type="term" value="C:plasma membrane"/>
    <property type="evidence" value="ECO:0007669"/>
    <property type="project" value="UniProtKB-SubCell"/>
</dbReference>
<feature type="transmembrane region" description="Helical" evidence="8">
    <location>
        <begin position="400"/>
        <end position="424"/>
    </location>
</feature>
<dbReference type="InterPro" id="IPR004681">
    <property type="entry name" value="TRAP_DctM"/>
</dbReference>
<reference evidence="10 11" key="1">
    <citation type="submission" date="2018-08" db="EMBL/GenBank/DDBJ databases">
        <authorList>
            <person name="Khan S.A."/>
            <person name="Jeon C.O."/>
            <person name="Chun B.H."/>
            <person name="Jeong S.E."/>
        </authorList>
    </citation>
    <scope>NUCLEOTIDE SEQUENCE [LARGE SCALE GENOMIC DNA]</scope>
    <source>
        <strain evidence="10 11">S-16</strain>
    </source>
</reference>
<dbReference type="EMBL" id="QUSW01000001">
    <property type="protein sequence ID" value="RQP26093.1"/>
    <property type="molecule type" value="Genomic_DNA"/>
</dbReference>
<dbReference type="Pfam" id="PF06808">
    <property type="entry name" value="DctM"/>
    <property type="match status" value="1"/>
</dbReference>
<evidence type="ECO:0000256" key="4">
    <source>
        <dbReference type="ARBA" id="ARBA00022692"/>
    </source>
</evidence>
<keyword evidence="5 8" id="KW-1133">Transmembrane helix</keyword>
<evidence type="ECO:0000256" key="1">
    <source>
        <dbReference type="ARBA" id="ARBA00004429"/>
    </source>
</evidence>
<feature type="transmembrane region" description="Helical" evidence="8">
    <location>
        <begin position="87"/>
        <end position="107"/>
    </location>
</feature>
<keyword evidence="11" id="KW-1185">Reference proteome</keyword>
<sequence>MADGAGHGVAGLAGCDGRRGHSVVSALGLAMFALALAGIVLSGLPVYAVLLAVSAVFAALGVALGSVDASLLTALPFRIVGLLEHDLLQALPLYAFIGALLNRLPLAHTLHRVGTHLVRRSRVAPRLSAIGVAALLAPMNGSVGASLHMLSRSVAPAMRRAGTSAQETAATVCVASTLGVVIPPSLVLLLLGDAMMRAHTEAVNATHAAVRIVNTQDVVRAAFVPGVLVLLATLAVCWWRGRASTARESIQDAPTLQERWTGAIVTAAILALLAGVAVGWLYAVEAAATGGVVLLVVSVLRRQLPGSLLRMVLSDTMALTGALFALLVAATTFSLVLRGFGTDRLITDALQSLATHPTALLLSVLGGMALCSFVLDAFEMIFLVIPLVMPPVLMSVGDAAWVAALVLLVLQLGFLLPPVGYALVMSRSVLAEPVGMKALMRSLWPQWLAQALLIAAVLAWPSITRLTRPDEHALSGGAPDAAEIERRMEEAIKAQQAPQ</sequence>
<evidence type="ECO:0000313" key="11">
    <source>
        <dbReference type="Proteomes" id="UP000267464"/>
    </source>
</evidence>
<dbReference type="AlphaFoldDB" id="A0A3N7HW63"/>
<evidence type="ECO:0000256" key="7">
    <source>
        <dbReference type="RuleBase" id="RU369079"/>
    </source>
</evidence>
<keyword evidence="6 8" id="KW-0472">Membrane</keyword>
<dbReference type="PANTHER" id="PTHR33362:SF7">
    <property type="entry name" value="SLL1103 PROTEIN"/>
    <property type="match status" value="1"/>
</dbReference>
<feature type="domain" description="TRAP C4-dicarboxylate transport system permease DctM subunit" evidence="9">
    <location>
        <begin position="36"/>
        <end position="461"/>
    </location>
</feature>
<evidence type="ECO:0000256" key="5">
    <source>
        <dbReference type="ARBA" id="ARBA00022989"/>
    </source>
</evidence>
<evidence type="ECO:0000256" key="3">
    <source>
        <dbReference type="ARBA" id="ARBA00022519"/>
    </source>
</evidence>
<feature type="transmembrane region" description="Helical" evidence="8">
    <location>
        <begin position="127"/>
        <end position="147"/>
    </location>
</feature>
<reference evidence="10 11" key="2">
    <citation type="submission" date="2018-12" db="EMBL/GenBank/DDBJ databases">
        <title>Rhizobacter gummiphilus sp. nov., a rubber-degrading bacterium isolated from the soil of a botanical garden in Japan.</title>
        <authorList>
            <person name="Shunsuke S.S."/>
        </authorList>
    </citation>
    <scope>NUCLEOTIDE SEQUENCE [LARGE SCALE GENOMIC DNA]</scope>
    <source>
        <strain evidence="10 11">S-16</strain>
    </source>
</reference>
<evidence type="ECO:0000256" key="2">
    <source>
        <dbReference type="ARBA" id="ARBA00022475"/>
    </source>
</evidence>
<feature type="transmembrane region" description="Helical" evidence="8">
    <location>
        <begin position="23"/>
        <end position="41"/>
    </location>
</feature>
<keyword evidence="4 8" id="KW-0812">Transmembrane</keyword>
<keyword evidence="2" id="KW-1003">Cell membrane</keyword>
<accession>A0A3N7HW63</accession>
<keyword evidence="7" id="KW-0813">Transport</keyword>
<feature type="transmembrane region" description="Helical" evidence="8">
    <location>
        <begin position="360"/>
        <end position="388"/>
    </location>
</feature>
<comment type="subcellular location">
    <subcellularLocation>
        <location evidence="1 7">Cell inner membrane</location>
        <topology evidence="1 7">Multi-pass membrane protein</topology>
    </subcellularLocation>
</comment>
<dbReference type="InterPro" id="IPR010656">
    <property type="entry name" value="DctM"/>
</dbReference>
<feature type="transmembrane region" description="Helical" evidence="8">
    <location>
        <begin position="260"/>
        <end position="280"/>
    </location>
</feature>
<name>A0A3N7HW63_9BURK</name>
<feature type="transmembrane region" description="Helical" evidence="8">
    <location>
        <begin position="168"/>
        <end position="191"/>
    </location>
</feature>
<organism evidence="10 11">
    <name type="scientific">Piscinibacter terrae</name>
    <dbReference type="NCBI Taxonomy" id="2496871"/>
    <lineage>
        <taxon>Bacteria</taxon>
        <taxon>Pseudomonadati</taxon>
        <taxon>Pseudomonadota</taxon>
        <taxon>Betaproteobacteria</taxon>
        <taxon>Burkholderiales</taxon>
        <taxon>Sphaerotilaceae</taxon>
        <taxon>Piscinibacter</taxon>
    </lineage>
</organism>
<evidence type="ECO:0000256" key="8">
    <source>
        <dbReference type="SAM" id="Phobius"/>
    </source>
</evidence>
<evidence type="ECO:0000256" key="6">
    <source>
        <dbReference type="ARBA" id="ARBA00023136"/>
    </source>
</evidence>
<dbReference type="GO" id="GO:0022857">
    <property type="term" value="F:transmembrane transporter activity"/>
    <property type="evidence" value="ECO:0007669"/>
    <property type="project" value="UniProtKB-UniRule"/>
</dbReference>
<comment type="function">
    <text evidence="7">Part of the tripartite ATP-independent periplasmic (TRAP) transport system.</text>
</comment>
<dbReference type="PANTHER" id="PTHR33362">
    <property type="entry name" value="SIALIC ACID TRAP TRANSPORTER PERMEASE PROTEIN SIAT-RELATED"/>
    <property type="match status" value="1"/>
</dbReference>
<protein>
    <submittedName>
        <fullName evidence="10">C4-dicarboxylate ABC transporter permease</fullName>
    </submittedName>
</protein>
<keyword evidence="3 7" id="KW-0997">Cell inner membrane</keyword>
<feature type="transmembrane region" description="Helical" evidence="8">
    <location>
        <begin position="444"/>
        <end position="463"/>
    </location>
</feature>
<comment type="caution">
    <text evidence="10">The sequence shown here is derived from an EMBL/GenBank/DDBJ whole genome shotgun (WGS) entry which is preliminary data.</text>
</comment>
<feature type="transmembrane region" description="Helical" evidence="8">
    <location>
        <begin position="218"/>
        <end position="239"/>
    </location>
</feature>